<accession>A0ABQ6H3Z9</accession>
<name>A0ABQ6H3Z9_9GAMM</name>
<sequence>MERNLAIYPSNETGDLLWQLLNAGIDLGQEHEVEFSVIFKTEEQALGFGQLLLENNQKLSFTPYPASETHPWEITAYPAMPLTVQNLAGYSQLLIDNASGFDGEFDGWYTPAQQVLSQ</sequence>
<evidence type="ECO:0000259" key="1">
    <source>
        <dbReference type="Pfam" id="PF06877"/>
    </source>
</evidence>
<dbReference type="InterPro" id="IPR036701">
    <property type="entry name" value="RraB-like_sf"/>
</dbReference>
<reference evidence="2 3" key="1">
    <citation type="submission" date="2023-03" db="EMBL/GenBank/DDBJ databases">
        <title>Draft genome sequence of Thalassotalea eurytherma JCM 18482T.</title>
        <authorList>
            <person name="Sawabe T."/>
        </authorList>
    </citation>
    <scope>NUCLEOTIDE SEQUENCE [LARGE SCALE GENOMIC DNA]</scope>
    <source>
        <strain evidence="2 3">JCM 18482</strain>
    </source>
</reference>
<dbReference type="Pfam" id="PF06877">
    <property type="entry name" value="RraB"/>
    <property type="match status" value="1"/>
</dbReference>
<dbReference type="InterPro" id="IPR009671">
    <property type="entry name" value="RraB_dom"/>
</dbReference>
<dbReference type="RefSeq" id="WP_284206861.1">
    <property type="nucleotide sequence ID" value="NZ_BSSU01000004.1"/>
</dbReference>
<keyword evidence="3" id="KW-1185">Reference proteome</keyword>
<dbReference type="Proteomes" id="UP001157133">
    <property type="component" value="Unassembled WGS sequence"/>
</dbReference>
<dbReference type="SUPFAM" id="SSF89946">
    <property type="entry name" value="Hypothetical protein VC0424"/>
    <property type="match status" value="1"/>
</dbReference>
<comment type="caution">
    <text evidence="2">The sequence shown here is derived from an EMBL/GenBank/DDBJ whole genome shotgun (WGS) entry which is preliminary data.</text>
</comment>
<feature type="domain" description="Regulator of ribonuclease activity B" evidence="1">
    <location>
        <begin position="11"/>
        <end position="108"/>
    </location>
</feature>
<evidence type="ECO:0000313" key="3">
    <source>
        <dbReference type="Proteomes" id="UP001157133"/>
    </source>
</evidence>
<proteinExistence type="predicted"/>
<dbReference type="Gene3D" id="3.30.70.970">
    <property type="entry name" value="RraB-like"/>
    <property type="match status" value="1"/>
</dbReference>
<gene>
    <name evidence="2" type="ORF">theurythT_09790</name>
</gene>
<organism evidence="2 3">
    <name type="scientific">Thalassotalea eurytherma</name>
    <dbReference type="NCBI Taxonomy" id="1144278"/>
    <lineage>
        <taxon>Bacteria</taxon>
        <taxon>Pseudomonadati</taxon>
        <taxon>Pseudomonadota</taxon>
        <taxon>Gammaproteobacteria</taxon>
        <taxon>Alteromonadales</taxon>
        <taxon>Colwelliaceae</taxon>
        <taxon>Thalassotalea</taxon>
    </lineage>
</organism>
<evidence type="ECO:0000313" key="2">
    <source>
        <dbReference type="EMBL" id="GLX81527.1"/>
    </source>
</evidence>
<dbReference type="EMBL" id="BSSU01000004">
    <property type="protein sequence ID" value="GLX81527.1"/>
    <property type="molecule type" value="Genomic_DNA"/>
</dbReference>
<protein>
    <recommendedName>
        <fullName evidence="1">Regulator of ribonuclease activity B domain-containing protein</fullName>
    </recommendedName>
</protein>